<sequence>MSVCIKGRELWRWDAIRADGALPGPHLGPGPLSVPFQGTYCYSCNLSQAASSGRKRMPLSETCCPTARNLSGSLVHTWTCSKCGHRTRPKEPFSCLSLQMPTQGTVNLQSDISAQVHTSSLCNEATTHQGYYSCYQK</sequence>
<evidence type="ECO:0000313" key="1">
    <source>
        <dbReference type="EMBL" id="GIL90459.1"/>
    </source>
</evidence>
<proteinExistence type="predicted"/>
<dbReference type="Gene3D" id="3.90.70.10">
    <property type="entry name" value="Cysteine proteinases"/>
    <property type="match status" value="1"/>
</dbReference>
<dbReference type="InterPro" id="IPR038765">
    <property type="entry name" value="Papain-like_cys_pep_sf"/>
</dbReference>
<keyword evidence="2" id="KW-1185">Reference proteome</keyword>
<dbReference type="EMBL" id="BNCP01000057">
    <property type="protein sequence ID" value="GIL90459.1"/>
    <property type="molecule type" value="Genomic_DNA"/>
</dbReference>
<protein>
    <submittedName>
        <fullName evidence="1">Uncharacterized protein</fullName>
    </submittedName>
</protein>
<dbReference type="Proteomes" id="UP000747110">
    <property type="component" value="Unassembled WGS sequence"/>
</dbReference>
<accession>A0A8J4FXB0</accession>
<organism evidence="1 2">
    <name type="scientific">Volvox reticuliferus</name>
    <dbReference type="NCBI Taxonomy" id="1737510"/>
    <lineage>
        <taxon>Eukaryota</taxon>
        <taxon>Viridiplantae</taxon>
        <taxon>Chlorophyta</taxon>
        <taxon>core chlorophytes</taxon>
        <taxon>Chlorophyceae</taxon>
        <taxon>CS clade</taxon>
        <taxon>Chlamydomonadales</taxon>
        <taxon>Volvocaceae</taxon>
        <taxon>Volvox</taxon>
    </lineage>
</organism>
<name>A0A8J4FXB0_9CHLO</name>
<dbReference type="OrthoDB" id="289038at2759"/>
<comment type="caution">
    <text evidence="1">The sequence shown here is derived from an EMBL/GenBank/DDBJ whole genome shotgun (WGS) entry which is preliminary data.</text>
</comment>
<evidence type="ECO:0000313" key="2">
    <source>
        <dbReference type="Proteomes" id="UP000747110"/>
    </source>
</evidence>
<gene>
    <name evidence="1" type="ORF">Vretifemale_18111</name>
</gene>
<dbReference type="SUPFAM" id="SSF54001">
    <property type="entry name" value="Cysteine proteinases"/>
    <property type="match status" value="1"/>
</dbReference>
<dbReference type="AlphaFoldDB" id="A0A8J4FXB0"/>
<reference evidence="1" key="1">
    <citation type="journal article" date="2021" name="Proc. Natl. Acad. Sci. U.S.A.">
        <title>Three genomes in the algal genus Volvox reveal the fate of a haploid sex-determining region after a transition to homothallism.</title>
        <authorList>
            <person name="Yamamoto K."/>
            <person name="Hamaji T."/>
            <person name="Kawai-Toyooka H."/>
            <person name="Matsuzaki R."/>
            <person name="Takahashi F."/>
            <person name="Nishimura Y."/>
            <person name="Kawachi M."/>
            <person name="Noguchi H."/>
            <person name="Minakuchi Y."/>
            <person name="Umen J.G."/>
            <person name="Toyoda A."/>
            <person name="Nozaki H."/>
        </authorList>
    </citation>
    <scope>NUCLEOTIDE SEQUENCE</scope>
    <source>
        <strain evidence="1">NIES-3786</strain>
    </source>
</reference>